<feature type="chain" id="PRO_5035248961" description="inositol-3-phosphate synthase" evidence="7">
    <location>
        <begin position="16"/>
        <end position="765"/>
    </location>
</feature>
<keyword evidence="11" id="KW-1185">Reference proteome</keyword>
<dbReference type="SUPFAM" id="SSF51735">
    <property type="entry name" value="NAD(P)-binding Rossmann-fold domains"/>
    <property type="match status" value="1"/>
</dbReference>
<evidence type="ECO:0000256" key="3">
    <source>
        <dbReference type="ARBA" id="ARBA00005117"/>
    </source>
</evidence>
<evidence type="ECO:0000256" key="1">
    <source>
        <dbReference type="ARBA" id="ARBA00000113"/>
    </source>
</evidence>
<reference evidence="10" key="1">
    <citation type="submission" date="2021-11" db="EMBL/GenBank/DDBJ databases">
        <authorList>
            <consortium name="Genoscope - CEA"/>
            <person name="William W."/>
        </authorList>
    </citation>
    <scope>NUCLEOTIDE SEQUENCE</scope>
</reference>
<dbReference type="Pfam" id="PF00294">
    <property type="entry name" value="PfkB"/>
    <property type="match status" value="1"/>
</dbReference>
<evidence type="ECO:0000256" key="2">
    <source>
        <dbReference type="ARBA" id="ARBA00001911"/>
    </source>
</evidence>
<dbReference type="Gene3D" id="3.40.50.720">
    <property type="entry name" value="NAD(P)-binding Rossmann-like Domain"/>
    <property type="match status" value="1"/>
</dbReference>
<dbReference type="GO" id="GO:0004512">
    <property type="term" value="F:inositol-3-phosphate synthase activity"/>
    <property type="evidence" value="ECO:0007669"/>
    <property type="project" value="UniProtKB-EC"/>
</dbReference>
<dbReference type="InterPro" id="IPR036291">
    <property type="entry name" value="NAD(P)-bd_dom_sf"/>
</dbReference>
<dbReference type="InterPro" id="IPR029056">
    <property type="entry name" value="Ribokinase-like"/>
</dbReference>
<dbReference type="EMBL" id="CAKKNE010000004">
    <property type="protein sequence ID" value="CAH0373228.1"/>
    <property type="molecule type" value="Genomic_DNA"/>
</dbReference>
<evidence type="ECO:0000256" key="7">
    <source>
        <dbReference type="SAM" id="SignalP"/>
    </source>
</evidence>
<dbReference type="Pfam" id="PF01658">
    <property type="entry name" value="Inos-1-P_synth"/>
    <property type="match status" value="1"/>
</dbReference>
<evidence type="ECO:0000313" key="10">
    <source>
        <dbReference type="EMBL" id="CAH0373228.1"/>
    </source>
</evidence>
<evidence type="ECO:0000259" key="8">
    <source>
        <dbReference type="Pfam" id="PF00294"/>
    </source>
</evidence>
<dbReference type="Gene3D" id="3.40.1190.20">
    <property type="match status" value="1"/>
</dbReference>
<accession>A0A8J2SIC8</accession>
<feature type="domain" description="Carbohydrate kinase PfkB" evidence="8">
    <location>
        <begin position="440"/>
        <end position="745"/>
    </location>
</feature>
<evidence type="ECO:0000256" key="4">
    <source>
        <dbReference type="ARBA" id="ARBA00010813"/>
    </source>
</evidence>
<dbReference type="Pfam" id="PF07994">
    <property type="entry name" value="NAD_binding_5"/>
    <property type="match status" value="1"/>
</dbReference>
<keyword evidence="6" id="KW-0398">Inositol biosynthesis</keyword>
<dbReference type="OrthoDB" id="2887at2759"/>
<sequence length="765" mass="80800">MRLLAILAGLAAAAAKPTARTKRKPGLLIVGLGGNNGATVLAGLHANNMKLTWEGAKKKCTADYTGCITQTRAMRRKGLAPFKRAAVGGWDIRPTPIGQALREARILDFDLVRQLSDTLDSVEVMPGVYDARFVGESQRATATHIKNLPDARSKVNALREDIRAFKAHNSVDGHCTVIYSGSVEAPSLLPSYETSEELLEALSSEQGDDFAPSLLYAIAACLEGCSFVNAASQDTVCPGLCELAEKNGAYCLGTDFKAGQTKFKTQVVEYLENLAFNVKVVASSNHLGNNDMRNLALGSATQEKTRKAKLRVKSQIFSSDIDHHVSVQYTPFIGDEKRDYVEYTSEAFLSQLHTMATYTRCSDSVLCAPLYIDVCCLLDYFSRKKVSPSTVAAATAYLFKVPEGRAGPLVGFSEQLRALERALDGHDDVQAVIPQKNDEKRVVCCGLACLDMELSGAQDLGREAINAFGEASSRAGGAAPQTASCLADHGVPTIVVAALGDDQQGDELRALLTERGISVDETLSDGRTGLAVVPVFANGRGCYFAAGANDAFDARTLLDGVARVESVAAVLIGYPHLLPSLRGQALGDAIEQIDSIVGVDLNGVQPTHYLGDGVVDAALYKADVVHANADEAATLLRWPKGYHCTQLARALCDATGAACVVVTDGSNGAAAAVASDPNRLSSSSLKWPANDLKAVASLPGPPGVAPNANGAGDAFFAAFVASTALHDATLDEALAAANEAAHARVFDSVRRPLDEVVASLRSNTT</sequence>
<dbReference type="EC" id="5.5.1.4" evidence="5"/>
<feature type="domain" description="Myo-inositol-1-phosphate synthase GAPDH-like" evidence="9">
    <location>
        <begin position="259"/>
        <end position="364"/>
    </location>
</feature>
<protein>
    <recommendedName>
        <fullName evidence="5">inositol-3-phosphate synthase</fullName>
        <ecNumber evidence="5">5.5.1.4</ecNumber>
    </recommendedName>
</protein>
<gene>
    <name evidence="10" type="ORF">PECAL_4P04090</name>
</gene>
<dbReference type="InterPro" id="IPR013021">
    <property type="entry name" value="Myo-inos-1-P_Synthase_GAPDH"/>
</dbReference>
<dbReference type="InterPro" id="IPR002587">
    <property type="entry name" value="Myo-inos-1-P_Synthase"/>
</dbReference>
<organism evidence="10 11">
    <name type="scientific">Pelagomonas calceolata</name>
    <dbReference type="NCBI Taxonomy" id="35677"/>
    <lineage>
        <taxon>Eukaryota</taxon>
        <taxon>Sar</taxon>
        <taxon>Stramenopiles</taxon>
        <taxon>Ochrophyta</taxon>
        <taxon>Pelagophyceae</taxon>
        <taxon>Pelagomonadales</taxon>
        <taxon>Pelagomonadaceae</taxon>
        <taxon>Pelagomonas</taxon>
    </lineage>
</organism>
<feature type="signal peptide" evidence="7">
    <location>
        <begin position="1"/>
        <end position="15"/>
    </location>
</feature>
<name>A0A8J2SIC8_9STRA</name>
<keyword evidence="7" id="KW-0732">Signal</keyword>
<dbReference type="Proteomes" id="UP000789595">
    <property type="component" value="Unassembled WGS sequence"/>
</dbReference>
<dbReference type="PANTHER" id="PTHR11510">
    <property type="entry name" value="MYO-INOSITOL-1 PHOSPHATE SYNTHASE"/>
    <property type="match status" value="1"/>
</dbReference>
<dbReference type="AlphaFoldDB" id="A0A8J2SIC8"/>
<comment type="similarity">
    <text evidence="4">Belongs to the myo-inositol 1-phosphate synthase family.</text>
</comment>
<dbReference type="GO" id="GO:0008654">
    <property type="term" value="P:phospholipid biosynthetic process"/>
    <property type="evidence" value="ECO:0007669"/>
    <property type="project" value="InterPro"/>
</dbReference>
<proteinExistence type="inferred from homology"/>
<comment type="pathway">
    <text evidence="3">Polyol metabolism; myo-inositol biosynthesis; myo-inositol from D-glucose 6-phosphate: step 1/2.</text>
</comment>
<comment type="cofactor">
    <cofactor evidence="2">
        <name>NAD(+)</name>
        <dbReference type="ChEBI" id="CHEBI:57540"/>
    </cofactor>
</comment>
<evidence type="ECO:0000256" key="5">
    <source>
        <dbReference type="ARBA" id="ARBA00012125"/>
    </source>
</evidence>
<dbReference type="UniPathway" id="UPA00823">
    <property type="reaction ID" value="UER00787"/>
</dbReference>
<evidence type="ECO:0000259" key="9">
    <source>
        <dbReference type="Pfam" id="PF01658"/>
    </source>
</evidence>
<comment type="caution">
    <text evidence="10">The sequence shown here is derived from an EMBL/GenBank/DDBJ whole genome shotgun (WGS) entry which is preliminary data.</text>
</comment>
<comment type="catalytic activity">
    <reaction evidence="1">
        <text>D-glucose 6-phosphate = 1D-myo-inositol 3-phosphate</text>
        <dbReference type="Rhea" id="RHEA:10716"/>
        <dbReference type="ChEBI" id="CHEBI:58401"/>
        <dbReference type="ChEBI" id="CHEBI:61548"/>
        <dbReference type="EC" id="5.5.1.4"/>
    </reaction>
</comment>
<evidence type="ECO:0000256" key="6">
    <source>
        <dbReference type="ARBA" id="ARBA00022550"/>
    </source>
</evidence>
<dbReference type="InterPro" id="IPR011611">
    <property type="entry name" value="PfkB_dom"/>
</dbReference>
<dbReference type="SUPFAM" id="SSF55347">
    <property type="entry name" value="Glyceraldehyde-3-phosphate dehydrogenase-like, C-terminal domain"/>
    <property type="match status" value="1"/>
</dbReference>
<dbReference type="GO" id="GO:0006021">
    <property type="term" value="P:inositol biosynthetic process"/>
    <property type="evidence" value="ECO:0007669"/>
    <property type="project" value="UniProtKB-UniPathway"/>
</dbReference>
<dbReference type="SUPFAM" id="SSF53613">
    <property type="entry name" value="Ribokinase-like"/>
    <property type="match status" value="1"/>
</dbReference>
<dbReference type="Gene3D" id="3.30.360.10">
    <property type="entry name" value="Dihydrodipicolinate Reductase, domain 2"/>
    <property type="match status" value="1"/>
</dbReference>
<evidence type="ECO:0000313" key="11">
    <source>
        <dbReference type="Proteomes" id="UP000789595"/>
    </source>
</evidence>